<evidence type="ECO:0000256" key="5">
    <source>
        <dbReference type="ARBA" id="ARBA00023136"/>
    </source>
</evidence>
<dbReference type="InterPro" id="IPR050250">
    <property type="entry name" value="Macrolide_Exporter_MacB"/>
</dbReference>
<keyword evidence="3 6" id="KW-0812">Transmembrane</keyword>
<feature type="domain" description="MacB-like periplasmic core" evidence="8">
    <location>
        <begin position="434"/>
        <end position="649"/>
    </location>
</feature>
<name>A0A9X3BFD1_9BACT</name>
<dbReference type="Pfam" id="PF02687">
    <property type="entry name" value="FtsX"/>
    <property type="match status" value="2"/>
</dbReference>
<comment type="subcellular location">
    <subcellularLocation>
        <location evidence="1">Cell membrane</location>
        <topology evidence="1">Multi-pass membrane protein</topology>
    </subcellularLocation>
</comment>
<dbReference type="RefSeq" id="WP_279296021.1">
    <property type="nucleotide sequence ID" value="NZ_JAOTIF010000002.1"/>
</dbReference>
<accession>A0A9X3BFD1</accession>
<dbReference type="EMBL" id="JAOTIF010000002">
    <property type="protein sequence ID" value="MCU7548574.1"/>
    <property type="molecule type" value="Genomic_DNA"/>
</dbReference>
<evidence type="ECO:0000256" key="1">
    <source>
        <dbReference type="ARBA" id="ARBA00004651"/>
    </source>
</evidence>
<feature type="transmembrane region" description="Helical" evidence="6">
    <location>
        <begin position="682"/>
        <end position="706"/>
    </location>
</feature>
<feature type="domain" description="MacB-like periplasmic core" evidence="8">
    <location>
        <begin position="20"/>
        <end position="241"/>
    </location>
</feature>
<organism evidence="9 10">
    <name type="scientific">Paraflavisolibacter caeni</name>
    <dbReference type="NCBI Taxonomy" id="2982496"/>
    <lineage>
        <taxon>Bacteria</taxon>
        <taxon>Pseudomonadati</taxon>
        <taxon>Bacteroidota</taxon>
        <taxon>Chitinophagia</taxon>
        <taxon>Chitinophagales</taxon>
        <taxon>Chitinophagaceae</taxon>
        <taxon>Paraflavisolibacter</taxon>
    </lineage>
</organism>
<evidence type="ECO:0000313" key="9">
    <source>
        <dbReference type="EMBL" id="MCU7548574.1"/>
    </source>
</evidence>
<dbReference type="InterPro" id="IPR003838">
    <property type="entry name" value="ABC3_permease_C"/>
</dbReference>
<dbReference type="Proteomes" id="UP001155483">
    <property type="component" value="Unassembled WGS sequence"/>
</dbReference>
<gene>
    <name evidence="9" type="ORF">OCK74_05570</name>
</gene>
<feature type="transmembrane region" description="Helical" evidence="6">
    <location>
        <begin position="766"/>
        <end position="786"/>
    </location>
</feature>
<proteinExistence type="predicted"/>
<feature type="transmembrane region" description="Helical" evidence="6">
    <location>
        <begin position="336"/>
        <end position="358"/>
    </location>
</feature>
<reference evidence="9" key="1">
    <citation type="submission" date="2022-09" db="EMBL/GenBank/DDBJ databases">
        <authorList>
            <person name="Yuan C."/>
            <person name="Ke Z."/>
        </authorList>
    </citation>
    <scope>NUCLEOTIDE SEQUENCE</scope>
    <source>
        <strain evidence="9">LB-8</strain>
    </source>
</reference>
<comment type="caution">
    <text evidence="9">The sequence shown here is derived from an EMBL/GenBank/DDBJ whole genome shotgun (WGS) entry which is preliminary data.</text>
</comment>
<dbReference type="GO" id="GO:0005886">
    <property type="term" value="C:plasma membrane"/>
    <property type="evidence" value="ECO:0007669"/>
    <property type="project" value="UniProtKB-SubCell"/>
</dbReference>
<feature type="transmembrane region" description="Helical" evidence="6">
    <location>
        <begin position="378"/>
        <end position="402"/>
    </location>
</feature>
<dbReference type="AlphaFoldDB" id="A0A9X3BFD1"/>
<sequence>MFRSYFIIAWRNLIKSKGYSLINIGGLAIGMAVAILIGLWIYDELSYNKYHKNYDSIAQVMQKQSFNGEQSTQISLPRPLEFELRNKYGNNFKHIVMSFWEGDHILSVGDIKISSTGRFMQAGAPEMLSLKMIKGTWAGLKDPSSIMLSASVAKALFGDKDPMDKMMRINNRMDVKVTGVYEDLPYNTEFKNVKFLSSWDLWMANNDWMKNARDKWGNNSFLIYVQIQPNTTFESVSEKIKMSKQQNVDAEDKKFNYEIFLNPMSRWHLYSEWKNGVNVGGRIQFVWMFGLIGLFVLLLACINFMNLSTARSEKRAREVGVRKAIGSMRYQLISQFLSESFLVVVLAFVLAVIIVATSLSWFNELSDKRITMPLANPYFWLISLVFIIITSLLSGSYPALYLSSFNPVKVLKGTFRVGRFASLPRQILVVLQFTVSIALICGTIIVYRQIQHAKNRPVGYDRNSLLMIQIKSPDLAVKSTIINSELKNSGVAVEVAKSGSPLTGVWSNNGGFDWPDKDPNKVGEFATIWITHDYGKTVGWQIKEGRDFSKEFATDSIGPEPDSTIAYSIILNETAIKYMGLKNPVNTIIDWDGYPLKIVGVVKDIVMESPFQPVRQTIYLVNYSAADSWINIKINPNLSAGQALAKIDAIFKKLVPAVPFDYKFADTEYGLKFAAEERIGKLASVFAVLAIFISCLGLFGLASFIAEKRTKEIGIRKVLGATVYNLWKMLSVDFVVLVIISCCIAVPVAYYFLHGWLQKYEYRIEISWWIFVLAILSALLITLLTVSYQAIKAALANPVQSLRTE</sequence>
<evidence type="ECO:0000313" key="10">
    <source>
        <dbReference type="Proteomes" id="UP001155483"/>
    </source>
</evidence>
<dbReference type="Pfam" id="PF12704">
    <property type="entry name" value="MacB_PCD"/>
    <property type="match status" value="2"/>
</dbReference>
<dbReference type="InterPro" id="IPR025857">
    <property type="entry name" value="MacB_PCD"/>
</dbReference>
<reference evidence="9" key="2">
    <citation type="submission" date="2023-04" db="EMBL/GenBank/DDBJ databases">
        <title>Paracnuella aquatica gen. nov., sp. nov., a member of the family Chitinophagaceae isolated from a hot spring.</title>
        <authorList>
            <person name="Wang C."/>
        </authorList>
    </citation>
    <scope>NUCLEOTIDE SEQUENCE</scope>
    <source>
        <strain evidence="9">LB-8</strain>
    </source>
</reference>
<evidence type="ECO:0000256" key="3">
    <source>
        <dbReference type="ARBA" id="ARBA00022692"/>
    </source>
</evidence>
<feature type="domain" description="ABC3 transporter permease C-terminal" evidence="7">
    <location>
        <begin position="291"/>
        <end position="407"/>
    </location>
</feature>
<keyword evidence="4 6" id="KW-1133">Transmembrane helix</keyword>
<evidence type="ECO:0000259" key="7">
    <source>
        <dbReference type="Pfam" id="PF02687"/>
    </source>
</evidence>
<dbReference type="PANTHER" id="PTHR30572">
    <property type="entry name" value="MEMBRANE COMPONENT OF TRANSPORTER-RELATED"/>
    <property type="match status" value="1"/>
</dbReference>
<feature type="transmembrane region" description="Helical" evidence="6">
    <location>
        <begin position="734"/>
        <end position="754"/>
    </location>
</feature>
<keyword evidence="10" id="KW-1185">Reference proteome</keyword>
<feature type="transmembrane region" description="Helical" evidence="6">
    <location>
        <begin position="423"/>
        <end position="447"/>
    </location>
</feature>
<evidence type="ECO:0000256" key="4">
    <source>
        <dbReference type="ARBA" id="ARBA00022989"/>
    </source>
</evidence>
<evidence type="ECO:0000259" key="8">
    <source>
        <dbReference type="Pfam" id="PF12704"/>
    </source>
</evidence>
<keyword evidence="5 6" id="KW-0472">Membrane</keyword>
<feature type="transmembrane region" description="Helical" evidence="6">
    <location>
        <begin position="21"/>
        <end position="42"/>
    </location>
</feature>
<dbReference type="GO" id="GO:0022857">
    <property type="term" value="F:transmembrane transporter activity"/>
    <property type="evidence" value="ECO:0007669"/>
    <property type="project" value="TreeGrafter"/>
</dbReference>
<protein>
    <submittedName>
        <fullName evidence="9">ABC transporter permease</fullName>
    </submittedName>
</protein>
<feature type="transmembrane region" description="Helical" evidence="6">
    <location>
        <begin position="285"/>
        <end position="307"/>
    </location>
</feature>
<keyword evidence="2" id="KW-1003">Cell membrane</keyword>
<evidence type="ECO:0000256" key="6">
    <source>
        <dbReference type="SAM" id="Phobius"/>
    </source>
</evidence>
<evidence type="ECO:0000256" key="2">
    <source>
        <dbReference type="ARBA" id="ARBA00022475"/>
    </source>
</evidence>
<feature type="domain" description="ABC3 transporter permease C-terminal" evidence="7">
    <location>
        <begin position="685"/>
        <end position="795"/>
    </location>
</feature>
<dbReference type="PANTHER" id="PTHR30572:SF18">
    <property type="entry name" value="ABC-TYPE MACROLIDE FAMILY EXPORT SYSTEM PERMEASE COMPONENT 2"/>
    <property type="match status" value="1"/>
</dbReference>